<dbReference type="HAMAP" id="MF_00182">
    <property type="entry name" value="Formyl_trans"/>
    <property type="match status" value="1"/>
</dbReference>
<dbReference type="Gene3D" id="3.40.50.12230">
    <property type="match status" value="1"/>
</dbReference>
<dbReference type="EMBL" id="CP053716">
    <property type="protein sequence ID" value="QKF07023.1"/>
    <property type="molecule type" value="Genomic_DNA"/>
</dbReference>
<gene>
    <name evidence="5" type="primary">fmt</name>
    <name evidence="8" type="ORF">HLV38_01940</name>
</gene>
<sequence>MRIVFMGTPPFAAAILQALVGRHEVAAVFTRPDAVRGRGSALAPSAVKEAALEHGIPVLQPRTLRDGEALSALRDLAPEAICVAAYGMILPADVLELPAQGCLNVHASLLPRWRGAAPIERAILAGDDELGVCIMRMETGLDTGPFCLESRVPALGRTAEQLAGLLAAEGAGLLLSALDALAKGDLSWQAQDESLVTYADKLVKGELDVAADDGAERFARKVRASSAGHPARLVIEGRQVTVEDAVVADEAACALVEDLAPGQARFAAKRLVLRCAQGAVEVRGLRPQGRSSMDARAFCAGIQQVKGRVLSWQSIR</sequence>
<accession>A0A6M8J2Z1</accession>
<dbReference type="Proteomes" id="UP000503297">
    <property type="component" value="Chromosome"/>
</dbReference>
<feature type="binding site" evidence="5">
    <location>
        <begin position="108"/>
        <end position="111"/>
    </location>
    <ligand>
        <name>(6S)-5,6,7,8-tetrahydrofolate</name>
        <dbReference type="ChEBI" id="CHEBI:57453"/>
    </ligand>
</feature>
<evidence type="ECO:0000259" key="7">
    <source>
        <dbReference type="Pfam" id="PF02911"/>
    </source>
</evidence>
<keyword evidence="3 5" id="KW-0808">Transferase</keyword>
<protein>
    <recommendedName>
        <fullName evidence="2 5">Methionyl-tRNA formyltransferase</fullName>
        <ecNumber evidence="2 5">2.1.2.9</ecNumber>
    </recommendedName>
</protein>
<evidence type="ECO:0000256" key="5">
    <source>
        <dbReference type="HAMAP-Rule" id="MF_00182"/>
    </source>
</evidence>
<dbReference type="GO" id="GO:0005829">
    <property type="term" value="C:cytosol"/>
    <property type="evidence" value="ECO:0007669"/>
    <property type="project" value="TreeGrafter"/>
</dbReference>
<keyword evidence="9" id="KW-1185">Reference proteome</keyword>
<comment type="function">
    <text evidence="5">Attaches a formyl group to the free amino group of methionyl-tRNA(fMet). The formyl group appears to play a dual role in the initiator identity of N-formylmethionyl-tRNA by promoting its recognition by IF2 and preventing the misappropriation of this tRNA by the elongation apparatus.</text>
</comment>
<proteinExistence type="inferred from homology"/>
<name>A0A6M8J2Z1_9ACTN</name>
<dbReference type="RefSeq" id="WP_173163806.1">
    <property type="nucleotide sequence ID" value="NZ_CP053716.1"/>
</dbReference>
<dbReference type="Pfam" id="PF00551">
    <property type="entry name" value="Formyl_trans_N"/>
    <property type="match status" value="1"/>
</dbReference>
<evidence type="ECO:0000256" key="4">
    <source>
        <dbReference type="ARBA" id="ARBA00022917"/>
    </source>
</evidence>
<dbReference type="KEGG" id="bwa:HLV38_01940"/>
<dbReference type="PANTHER" id="PTHR11138:SF5">
    <property type="entry name" value="METHIONYL-TRNA FORMYLTRANSFERASE, MITOCHONDRIAL"/>
    <property type="match status" value="1"/>
</dbReference>
<dbReference type="SUPFAM" id="SSF50486">
    <property type="entry name" value="FMT C-terminal domain-like"/>
    <property type="match status" value="1"/>
</dbReference>
<dbReference type="SUPFAM" id="SSF53328">
    <property type="entry name" value="Formyltransferase"/>
    <property type="match status" value="1"/>
</dbReference>
<evidence type="ECO:0000256" key="1">
    <source>
        <dbReference type="ARBA" id="ARBA00010699"/>
    </source>
</evidence>
<evidence type="ECO:0000313" key="8">
    <source>
        <dbReference type="EMBL" id="QKF07023.1"/>
    </source>
</evidence>
<evidence type="ECO:0000256" key="3">
    <source>
        <dbReference type="ARBA" id="ARBA00022679"/>
    </source>
</evidence>
<dbReference type="InterPro" id="IPR036477">
    <property type="entry name" value="Formyl_transf_N_sf"/>
</dbReference>
<dbReference type="InterPro" id="IPR005794">
    <property type="entry name" value="Fmt"/>
</dbReference>
<dbReference type="Pfam" id="PF02911">
    <property type="entry name" value="Formyl_trans_C"/>
    <property type="match status" value="1"/>
</dbReference>
<dbReference type="CDD" id="cd08646">
    <property type="entry name" value="FMT_core_Met-tRNA-FMT_N"/>
    <property type="match status" value="1"/>
</dbReference>
<dbReference type="InterPro" id="IPR002376">
    <property type="entry name" value="Formyl_transf_N"/>
</dbReference>
<evidence type="ECO:0000256" key="2">
    <source>
        <dbReference type="ARBA" id="ARBA00012261"/>
    </source>
</evidence>
<dbReference type="InterPro" id="IPR041711">
    <property type="entry name" value="Met-tRNA-FMT_N"/>
</dbReference>
<dbReference type="EC" id="2.1.2.9" evidence="2 5"/>
<keyword evidence="4 5" id="KW-0648">Protein biosynthesis</keyword>
<comment type="catalytic activity">
    <reaction evidence="5">
        <text>L-methionyl-tRNA(fMet) + (6R)-10-formyltetrahydrofolate = N-formyl-L-methionyl-tRNA(fMet) + (6S)-5,6,7,8-tetrahydrofolate + H(+)</text>
        <dbReference type="Rhea" id="RHEA:24380"/>
        <dbReference type="Rhea" id="RHEA-COMP:9952"/>
        <dbReference type="Rhea" id="RHEA-COMP:9953"/>
        <dbReference type="ChEBI" id="CHEBI:15378"/>
        <dbReference type="ChEBI" id="CHEBI:57453"/>
        <dbReference type="ChEBI" id="CHEBI:78530"/>
        <dbReference type="ChEBI" id="CHEBI:78844"/>
        <dbReference type="ChEBI" id="CHEBI:195366"/>
        <dbReference type="EC" id="2.1.2.9"/>
    </reaction>
</comment>
<feature type="domain" description="Formyl transferase C-terminal" evidence="7">
    <location>
        <begin position="208"/>
        <end position="301"/>
    </location>
</feature>
<dbReference type="InterPro" id="IPR005793">
    <property type="entry name" value="Formyl_trans_C"/>
</dbReference>
<comment type="similarity">
    <text evidence="1 5">Belongs to the Fmt family.</text>
</comment>
<dbReference type="NCBIfam" id="TIGR00460">
    <property type="entry name" value="fmt"/>
    <property type="match status" value="1"/>
</dbReference>
<dbReference type="PANTHER" id="PTHR11138">
    <property type="entry name" value="METHIONYL-TRNA FORMYLTRANSFERASE"/>
    <property type="match status" value="1"/>
</dbReference>
<dbReference type="InterPro" id="IPR011034">
    <property type="entry name" value="Formyl_transferase-like_C_sf"/>
</dbReference>
<organism evidence="8 9">
    <name type="scientific">Berryella wangjianweii</name>
    <dbReference type="NCBI Taxonomy" id="2734634"/>
    <lineage>
        <taxon>Bacteria</taxon>
        <taxon>Bacillati</taxon>
        <taxon>Actinomycetota</taxon>
        <taxon>Coriobacteriia</taxon>
        <taxon>Eggerthellales</taxon>
        <taxon>Eggerthellaceae</taxon>
        <taxon>Berryella</taxon>
    </lineage>
</organism>
<dbReference type="GO" id="GO:0004479">
    <property type="term" value="F:methionyl-tRNA formyltransferase activity"/>
    <property type="evidence" value="ECO:0007669"/>
    <property type="project" value="UniProtKB-UniRule"/>
</dbReference>
<reference evidence="9" key="1">
    <citation type="submission" date="2020-05" db="EMBL/GenBank/DDBJ databases">
        <title>Novel species in genus Nocardioides.</title>
        <authorList>
            <person name="Zhang G."/>
        </authorList>
    </citation>
    <scope>NUCLEOTIDE SEQUENCE [LARGE SCALE GENOMIC DNA]</scope>
    <source>
        <strain evidence="9">zg-1050</strain>
    </source>
</reference>
<dbReference type="AlphaFoldDB" id="A0A6M8J2Z1"/>
<feature type="domain" description="Formyl transferase N-terminal" evidence="6">
    <location>
        <begin position="1"/>
        <end position="167"/>
    </location>
</feature>
<evidence type="ECO:0000313" key="9">
    <source>
        <dbReference type="Proteomes" id="UP000503297"/>
    </source>
</evidence>
<evidence type="ECO:0000259" key="6">
    <source>
        <dbReference type="Pfam" id="PF00551"/>
    </source>
</evidence>